<name>A0A081BWI9_VECG1</name>
<evidence type="ECO:0000313" key="1">
    <source>
        <dbReference type="EMBL" id="GAK56694.1"/>
    </source>
</evidence>
<dbReference type="STRING" id="1499967.U27_03657"/>
<dbReference type="NCBIfam" id="TIGR04256">
    <property type="entry name" value="GxxExxY"/>
    <property type="match status" value="2"/>
</dbReference>
<dbReference type="Proteomes" id="UP000030661">
    <property type="component" value="Unassembled WGS sequence"/>
</dbReference>
<dbReference type="HOGENOM" id="CLU_1040759_0_0_0"/>
<gene>
    <name evidence="1" type="ORF">U27_03657</name>
</gene>
<reference evidence="1 2" key="1">
    <citation type="journal article" date="2015" name="PeerJ">
        <title>First genomic representation of candidate bacterial phylum KSB3 points to enhanced environmental sensing as a trigger of wastewater bulking.</title>
        <authorList>
            <person name="Sekiguchi Y."/>
            <person name="Ohashi A."/>
            <person name="Parks D.H."/>
            <person name="Yamauchi T."/>
            <person name="Tyson G.W."/>
            <person name="Hugenholtz P."/>
        </authorList>
    </citation>
    <scope>NUCLEOTIDE SEQUENCE [LARGE SCALE GENOMIC DNA]</scope>
</reference>
<dbReference type="EMBL" id="DF820465">
    <property type="protein sequence ID" value="GAK56694.1"/>
    <property type="molecule type" value="Genomic_DNA"/>
</dbReference>
<dbReference type="InterPro" id="IPR026350">
    <property type="entry name" value="GxxExxY"/>
</dbReference>
<proteinExistence type="predicted"/>
<dbReference type="eggNOG" id="COG0614">
    <property type="taxonomic scope" value="Bacteria"/>
</dbReference>
<sequence length="286" mass="33798">MFLPVLVVLLLAYRPSCSSHYKMFDELVYRINGAFFTVFRELGNIWEEKDYEEALESELQANGFHVERQKEFEVFYFDQRVGHYRLDLLVEDNIVLELKAVPEVFSLHKAQIISYLKGYGKPLGILMNFGGAAPYYRIFPNKLTQTSALKDTFDYNKVKLFHKERIRDLLFMANRILITLGPGYFHQVYRRAFYCELKNSGAEFDVVKEVTTQFRQKTFTNEKVNFLRTGDLLLSAVAVQELTPVILSRFCHYIKHLHCQRGLIVNFHAMHLDFRYFELEELQEER</sequence>
<dbReference type="Pfam" id="PF13366">
    <property type="entry name" value="PDDEXK_3"/>
    <property type="match status" value="2"/>
</dbReference>
<protein>
    <recommendedName>
        <fullName evidence="3">GxxExxY protein</fullName>
    </recommendedName>
</protein>
<organism evidence="1 2">
    <name type="scientific">Vecturithrix granuli</name>
    <dbReference type="NCBI Taxonomy" id="1499967"/>
    <lineage>
        <taxon>Bacteria</taxon>
        <taxon>Candidatus Moduliflexota</taxon>
        <taxon>Candidatus Vecturitrichia</taxon>
        <taxon>Candidatus Vecturitrichales</taxon>
        <taxon>Candidatus Vecturitrichaceae</taxon>
        <taxon>Candidatus Vecturithrix</taxon>
    </lineage>
</organism>
<evidence type="ECO:0000313" key="2">
    <source>
        <dbReference type="Proteomes" id="UP000030661"/>
    </source>
</evidence>
<evidence type="ECO:0008006" key="3">
    <source>
        <dbReference type="Google" id="ProtNLM"/>
    </source>
</evidence>
<keyword evidence="2" id="KW-1185">Reference proteome</keyword>
<accession>A0A081BWI9</accession>
<dbReference type="AlphaFoldDB" id="A0A081BWI9"/>